<protein>
    <submittedName>
        <fullName evidence="1">Uncharacterized protein</fullName>
    </submittedName>
</protein>
<accession>A0A133V495</accession>
<dbReference type="PATRIC" id="fig|1698274.3.peg.511"/>
<name>A0A133V495_9EURY</name>
<keyword evidence="2" id="KW-1185">Reference proteome</keyword>
<dbReference type="Proteomes" id="UP000070035">
    <property type="component" value="Unassembled WGS sequence"/>
</dbReference>
<gene>
    <name evidence="1" type="ORF">AKJ44_02730</name>
</gene>
<dbReference type="AlphaFoldDB" id="A0A133V495"/>
<evidence type="ECO:0000313" key="2">
    <source>
        <dbReference type="Proteomes" id="UP000070035"/>
    </source>
</evidence>
<evidence type="ECO:0000313" key="1">
    <source>
        <dbReference type="EMBL" id="KXB01268.1"/>
    </source>
</evidence>
<organism evidence="1 2">
    <name type="scientific">candidate division MSBL1 archaeon SCGC-AAA261F17</name>
    <dbReference type="NCBI Taxonomy" id="1698274"/>
    <lineage>
        <taxon>Archaea</taxon>
        <taxon>Methanobacteriati</taxon>
        <taxon>Methanobacteriota</taxon>
        <taxon>candidate division MSBL1</taxon>
    </lineage>
</organism>
<dbReference type="EMBL" id="LHXY01000044">
    <property type="protein sequence ID" value="KXB01268.1"/>
    <property type="molecule type" value="Genomic_DNA"/>
</dbReference>
<comment type="caution">
    <text evidence="1">The sequence shown here is derived from an EMBL/GenBank/DDBJ whole genome shotgun (WGS) entry which is preliminary data.</text>
</comment>
<reference evidence="1 2" key="1">
    <citation type="journal article" date="2016" name="Sci. Rep.">
        <title>Metabolic traits of an uncultured archaeal lineage -MSBL1- from brine pools of the Red Sea.</title>
        <authorList>
            <person name="Mwirichia R."/>
            <person name="Alam I."/>
            <person name="Rashid M."/>
            <person name="Vinu M."/>
            <person name="Ba-Alawi W."/>
            <person name="Anthony Kamau A."/>
            <person name="Kamanda Ngugi D."/>
            <person name="Goker M."/>
            <person name="Klenk H.P."/>
            <person name="Bajic V."/>
            <person name="Stingl U."/>
        </authorList>
    </citation>
    <scope>NUCLEOTIDE SEQUENCE [LARGE SCALE GENOMIC DNA]</scope>
    <source>
        <strain evidence="1">SCGC-AAA261F17</strain>
    </source>
</reference>
<sequence>MSQVQLTFTPPESKRLIAKGVASLDEVQEAYKNHTVIIALGTTTGRVAEELLDEEINRDGFVAGIILPKGNCIVPREDRTSHIIIQKGKVVDVKAKEVLKDLSSKDVIIKGANAIDSKGTAGVLLGSPTGGTLTSVVAPAISRGTKVIIPVGLEKLVPGKIEELCNVTGINQPQSSIGVPVGLGVLHGKTITEVEAIQTLAKVKATPLAKGGVSGGEGSTVLVVEGLDEEIEKIKKIADEVKGEEPLSFETDCEVCDRETWPYAGEKSPLKRII</sequence>
<proteinExistence type="predicted"/>